<dbReference type="SUPFAM" id="SSF54292">
    <property type="entry name" value="2Fe-2S ferredoxin-like"/>
    <property type="match status" value="1"/>
</dbReference>
<gene>
    <name evidence="5" type="ORF">PECAL_1P09440</name>
</gene>
<feature type="signal peptide" evidence="3">
    <location>
        <begin position="1"/>
        <end position="19"/>
    </location>
</feature>
<evidence type="ECO:0000259" key="4">
    <source>
        <dbReference type="Pfam" id="PF00111"/>
    </source>
</evidence>
<reference evidence="5" key="1">
    <citation type="submission" date="2021-11" db="EMBL/GenBank/DDBJ databases">
        <authorList>
            <consortium name="Genoscope - CEA"/>
            <person name="William W."/>
        </authorList>
    </citation>
    <scope>NUCLEOTIDE SEQUENCE</scope>
</reference>
<feature type="chain" id="PRO_5035217226" description="2Fe-2S ferredoxin-type domain-containing protein" evidence="3">
    <location>
        <begin position="20"/>
        <end position="212"/>
    </location>
</feature>
<evidence type="ECO:0000313" key="5">
    <source>
        <dbReference type="EMBL" id="CAH0364574.1"/>
    </source>
</evidence>
<keyword evidence="2" id="KW-0411">Iron-sulfur</keyword>
<keyword evidence="6" id="KW-1185">Reference proteome</keyword>
<evidence type="ECO:0000256" key="2">
    <source>
        <dbReference type="ARBA" id="ARBA00023014"/>
    </source>
</evidence>
<dbReference type="GO" id="GO:0051537">
    <property type="term" value="F:2 iron, 2 sulfur cluster binding"/>
    <property type="evidence" value="ECO:0007669"/>
    <property type="project" value="UniProtKB-KW"/>
</dbReference>
<feature type="domain" description="2Fe-2S ferredoxin-type" evidence="4">
    <location>
        <begin position="149"/>
        <end position="181"/>
    </location>
</feature>
<dbReference type="CDD" id="cd00207">
    <property type="entry name" value="fer2"/>
    <property type="match status" value="1"/>
</dbReference>
<protein>
    <recommendedName>
        <fullName evidence="4">2Fe-2S ferredoxin-type domain-containing protein</fullName>
    </recommendedName>
</protein>
<keyword evidence="3" id="KW-0732">Signal</keyword>
<dbReference type="PROSITE" id="PS00197">
    <property type="entry name" value="2FE2S_FER_1"/>
    <property type="match status" value="1"/>
</dbReference>
<dbReference type="Proteomes" id="UP000789595">
    <property type="component" value="Unassembled WGS sequence"/>
</dbReference>
<evidence type="ECO:0000313" key="6">
    <source>
        <dbReference type="Proteomes" id="UP000789595"/>
    </source>
</evidence>
<evidence type="ECO:0000256" key="3">
    <source>
        <dbReference type="SAM" id="SignalP"/>
    </source>
</evidence>
<dbReference type="EMBL" id="CAKKNE010000001">
    <property type="protein sequence ID" value="CAH0364574.1"/>
    <property type="molecule type" value="Genomic_DNA"/>
</dbReference>
<keyword evidence="1" id="KW-0001">2Fe-2S</keyword>
<dbReference type="InterPro" id="IPR012675">
    <property type="entry name" value="Beta-grasp_dom_sf"/>
</dbReference>
<dbReference type="Gene3D" id="2.30.42.10">
    <property type="match status" value="1"/>
</dbReference>
<dbReference type="Pfam" id="PF00111">
    <property type="entry name" value="Fer2"/>
    <property type="match status" value="1"/>
</dbReference>
<keyword evidence="1" id="KW-0479">Metal-binding</keyword>
<organism evidence="5 6">
    <name type="scientific">Pelagomonas calceolata</name>
    <dbReference type="NCBI Taxonomy" id="35677"/>
    <lineage>
        <taxon>Eukaryota</taxon>
        <taxon>Sar</taxon>
        <taxon>Stramenopiles</taxon>
        <taxon>Ochrophyta</taxon>
        <taxon>Pelagophyceae</taxon>
        <taxon>Pelagomonadales</taxon>
        <taxon>Pelagomonadaceae</taxon>
        <taxon>Pelagomonas</taxon>
    </lineage>
</organism>
<dbReference type="SUPFAM" id="SSF50156">
    <property type="entry name" value="PDZ domain-like"/>
    <property type="match status" value="1"/>
</dbReference>
<dbReference type="InterPro" id="IPR036034">
    <property type="entry name" value="PDZ_sf"/>
</dbReference>
<dbReference type="AlphaFoldDB" id="A0A8J2SBL6"/>
<accession>A0A8J2SBL6</accession>
<proteinExistence type="predicted"/>
<keyword evidence="1" id="KW-0408">Iron</keyword>
<dbReference type="InterPro" id="IPR001041">
    <property type="entry name" value="2Fe-2S_ferredoxin-type"/>
</dbReference>
<evidence type="ECO:0000256" key="1">
    <source>
        <dbReference type="ARBA" id="ARBA00022714"/>
    </source>
</evidence>
<dbReference type="InterPro" id="IPR036010">
    <property type="entry name" value="2Fe-2S_ferredoxin-like_sf"/>
</dbReference>
<dbReference type="InterPro" id="IPR006058">
    <property type="entry name" value="2Fe2S_fd_BS"/>
</dbReference>
<dbReference type="Gene3D" id="3.10.20.30">
    <property type="match status" value="1"/>
</dbReference>
<sequence length="212" mass="22433">MRALLRLLALCLLSTGARAFVWPHASTRGGRGRSASAASASAPSEDEEGLMVTIAKVRRPLGVILEEREGGSGVEVLDIDPRGNAAGEDVLVGDRVLMIDAQQCGDEGFDAVAGRIGASAGDRVELTLGRRIGTVRIIWPNGAQSGALPGEPLQELALKARYPVKYACTSGSCGTCEHRLRTPGDDIRYTRLCVARVPKGKEVAQVLPGDRF</sequence>
<comment type="caution">
    <text evidence="5">The sequence shown here is derived from an EMBL/GenBank/DDBJ whole genome shotgun (WGS) entry which is preliminary data.</text>
</comment>
<name>A0A8J2SBL6_9STRA</name>